<organism evidence="1 2">
    <name type="scientific">Parascardovia denticolens DSM 10105 = JCM 12538</name>
    <dbReference type="NCBI Taxonomy" id="864564"/>
    <lineage>
        <taxon>Bacteria</taxon>
        <taxon>Bacillati</taxon>
        <taxon>Actinomycetota</taxon>
        <taxon>Actinomycetes</taxon>
        <taxon>Bifidobacteriales</taxon>
        <taxon>Bifidobacteriaceae</taxon>
        <taxon>Parascardovia</taxon>
    </lineage>
</organism>
<comment type="caution">
    <text evidence="1">The sequence shown here is derived from an EMBL/GenBank/DDBJ whole genome shotgun (WGS) entry which is preliminary data.</text>
</comment>
<gene>
    <name evidence="1" type="ORF">HMPREF0620_1006</name>
</gene>
<protein>
    <submittedName>
        <fullName evidence="1">Uncharacterized protein</fullName>
    </submittedName>
</protein>
<reference evidence="1 2" key="1">
    <citation type="submission" date="2010-12" db="EMBL/GenBank/DDBJ databases">
        <authorList>
            <person name="Muzny D."/>
            <person name="Qin X."/>
            <person name="Buhay C."/>
            <person name="Dugan-Rocha S."/>
            <person name="Ding Y."/>
            <person name="Chen G."/>
            <person name="Hawes A."/>
            <person name="Holder M."/>
            <person name="Jhangiani S."/>
            <person name="Johnson A."/>
            <person name="Khan Z."/>
            <person name="Li Z."/>
            <person name="Liu W."/>
            <person name="Liu X."/>
            <person name="Perez L."/>
            <person name="Shen H."/>
            <person name="Wang Q."/>
            <person name="Watt J."/>
            <person name="Xi L."/>
            <person name="Xin Y."/>
            <person name="Zhou J."/>
            <person name="Deng J."/>
            <person name="Jiang H."/>
            <person name="Liu Y."/>
            <person name="Qu J."/>
            <person name="Song X.-Z."/>
            <person name="Zhang L."/>
            <person name="Villasana D."/>
            <person name="Johnson A."/>
            <person name="Liu J."/>
            <person name="Liyanage D."/>
            <person name="Lorensuhewa L."/>
            <person name="Robinson T."/>
            <person name="Song A."/>
            <person name="Song B.-B."/>
            <person name="Dinh H."/>
            <person name="Thornton R."/>
            <person name="Coyle M."/>
            <person name="Francisco L."/>
            <person name="Jackson L."/>
            <person name="Javaid M."/>
            <person name="Korchina V."/>
            <person name="Kovar C."/>
            <person name="Mata R."/>
            <person name="Mathew T."/>
            <person name="Ngo R."/>
            <person name="Nguyen L."/>
            <person name="Nguyen N."/>
            <person name="Okwuonu G."/>
            <person name="Ongeri F."/>
            <person name="Pham C."/>
            <person name="Simmons D."/>
            <person name="Wilczek-Boney K."/>
            <person name="Hale W."/>
            <person name="Jakkamsetti A."/>
            <person name="Pham P."/>
            <person name="Ruth R."/>
            <person name="San Lucas F."/>
            <person name="Warren J."/>
            <person name="Zhang J."/>
            <person name="Zhao Z."/>
            <person name="Zhou C."/>
            <person name="Zhu D."/>
            <person name="Lee S."/>
            <person name="Bess C."/>
            <person name="Blankenburg K."/>
            <person name="Forbes L."/>
            <person name="Fu Q."/>
            <person name="Gubbala S."/>
            <person name="Hirani K."/>
            <person name="Jayaseelan J.C."/>
            <person name="Lara F."/>
            <person name="Munidasa M."/>
            <person name="Palculict T."/>
            <person name="Patil S."/>
            <person name="Pu L.-L."/>
            <person name="Saada N."/>
            <person name="Tang L."/>
            <person name="Weissenberger G."/>
            <person name="Zhu Y."/>
            <person name="Hemphill L."/>
            <person name="Shang Y."/>
            <person name="Youmans B."/>
            <person name="Ayvaz T."/>
            <person name="Ross M."/>
            <person name="Santibanez J."/>
            <person name="Aqrawi P."/>
            <person name="Gross S."/>
            <person name="Joshi V."/>
            <person name="Fowler G."/>
            <person name="Nazareth L."/>
            <person name="Reid J."/>
            <person name="Worley K."/>
            <person name="Petrosino J."/>
            <person name="Highlander S."/>
            <person name="Gibbs R."/>
        </authorList>
    </citation>
    <scope>NUCLEOTIDE SEQUENCE [LARGE SCALE GENOMIC DNA]</scope>
    <source>
        <strain evidence="1 2">DSM 10105</strain>
    </source>
</reference>
<sequence length="41" mass="4462">MSVILSHGQGHDEMSLEAAGGWRLRPTHLIPVAYCNRSEAA</sequence>
<evidence type="ECO:0000313" key="1">
    <source>
        <dbReference type="EMBL" id="EFT84001.1"/>
    </source>
</evidence>
<accession>E6JZB1</accession>
<proteinExistence type="predicted"/>
<dbReference type="Proteomes" id="UP000004946">
    <property type="component" value="Chromosome"/>
</dbReference>
<dbReference type="AlphaFoldDB" id="E6JZB1"/>
<dbReference type="HOGENOM" id="CLU_3273936_0_0_11"/>
<dbReference type="EMBL" id="AEON01000001">
    <property type="protein sequence ID" value="EFT84001.1"/>
    <property type="molecule type" value="Genomic_DNA"/>
</dbReference>
<name>E6JZB1_PARDN</name>
<keyword evidence="2" id="KW-1185">Reference proteome</keyword>
<evidence type="ECO:0000313" key="2">
    <source>
        <dbReference type="Proteomes" id="UP000004946"/>
    </source>
</evidence>